<feature type="compositionally biased region" description="Low complexity" evidence="1">
    <location>
        <begin position="562"/>
        <end position="587"/>
    </location>
</feature>
<feature type="region of interest" description="Disordered" evidence="1">
    <location>
        <begin position="464"/>
        <end position="497"/>
    </location>
</feature>
<dbReference type="Proteomes" id="UP001201262">
    <property type="component" value="Unassembled WGS sequence"/>
</dbReference>
<evidence type="ECO:0000256" key="1">
    <source>
        <dbReference type="SAM" id="MobiDB-lite"/>
    </source>
</evidence>
<feature type="compositionally biased region" description="Polar residues" evidence="1">
    <location>
        <begin position="672"/>
        <end position="693"/>
    </location>
</feature>
<feature type="compositionally biased region" description="Basic residues" evidence="1">
    <location>
        <begin position="484"/>
        <end position="493"/>
    </location>
</feature>
<keyword evidence="3" id="KW-1185">Reference proteome</keyword>
<feature type="compositionally biased region" description="Basic and acidic residues" evidence="1">
    <location>
        <begin position="623"/>
        <end position="634"/>
    </location>
</feature>
<dbReference type="GeneID" id="70244130"/>
<gene>
    <name evidence="2" type="ORF">BGW36DRAFT_357066</name>
</gene>
<name>A0AAD4KUU6_9EURO</name>
<dbReference type="AlphaFoldDB" id="A0AAD4KUU6"/>
<feature type="region of interest" description="Disordered" evidence="1">
    <location>
        <begin position="608"/>
        <end position="777"/>
    </location>
</feature>
<feature type="compositionally biased region" description="Polar residues" evidence="1">
    <location>
        <begin position="532"/>
        <end position="554"/>
    </location>
</feature>
<reference evidence="2" key="1">
    <citation type="submission" date="2021-12" db="EMBL/GenBank/DDBJ databases">
        <title>Convergent genome expansion in fungi linked to evolution of root-endophyte symbiosis.</title>
        <authorList>
            <consortium name="DOE Joint Genome Institute"/>
            <person name="Ke Y.-H."/>
            <person name="Bonito G."/>
            <person name="Liao H.-L."/>
            <person name="Looney B."/>
            <person name="Rojas-Flechas A."/>
            <person name="Nash J."/>
            <person name="Hameed K."/>
            <person name="Schadt C."/>
            <person name="Martin F."/>
            <person name="Crous P.W."/>
            <person name="Miettinen O."/>
            <person name="Magnuson J.K."/>
            <person name="Labbe J."/>
            <person name="Jacobson D."/>
            <person name="Doktycz M.J."/>
            <person name="Veneault-Fourrey C."/>
            <person name="Kuo A."/>
            <person name="Mondo S."/>
            <person name="Calhoun S."/>
            <person name="Riley R."/>
            <person name="Ohm R."/>
            <person name="LaButti K."/>
            <person name="Andreopoulos B."/>
            <person name="Pangilinan J."/>
            <person name="Nolan M."/>
            <person name="Tritt A."/>
            <person name="Clum A."/>
            <person name="Lipzen A."/>
            <person name="Daum C."/>
            <person name="Barry K."/>
            <person name="Grigoriev I.V."/>
            <person name="Vilgalys R."/>
        </authorList>
    </citation>
    <scope>NUCLEOTIDE SEQUENCE</scope>
    <source>
        <strain evidence="2">PMI_201</strain>
    </source>
</reference>
<dbReference type="RefSeq" id="XP_046074111.1">
    <property type="nucleotide sequence ID" value="XM_046213843.1"/>
</dbReference>
<evidence type="ECO:0000313" key="2">
    <source>
        <dbReference type="EMBL" id="KAH8700405.1"/>
    </source>
</evidence>
<organism evidence="2 3">
    <name type="scientific">Talaromyces proteolyticus</name>
    <dbReference type="NCBI Taxonomy" id="1131652"/>
    <lineage>
        <taxon>Eukaryota</taxon>
        <taxon>Fungi</taxon>
        <taxon>Dikarya</taxon>
        <taxon>Ascomycota</taxon>
        <taxon>Pezizomycotina</taxon>
        <taxon>Eurotiomycetes</taxon>
        <taxon>Eurotiomycetidae</taxon>
        <taxon>Eurotiales</taxon>
        <taxon>Trichocomaceae</taxon>
        <taxon>Talaromyces</taxon>
        <taxon>Talaromyces sect. Bacilispori</taxon>
    </lineage>
</organism>
<feature type="region of interest" description="Disordered" evidence="1">
    <location>
        <begin position="793"/>
        <end position="846"/>
    </location>
</feature>
<feature type="compositionally biased region" description="Polar residues" evidence="1">
    <location>
        <begin position="131"/>
        <end position="142"/>
    </location>
</feature>
<proteinExistence type="predicted"/>
<feature type="compositionally biased region" description="Basic and acidic residues" evidence="1">
    <location>
        <begin position="642"/>
        <end position="665"/>
    </location>
</feature>
<comment type="caution">
    <text evidence="2">The sequence shown here is derived from an EMBL/GenBank/DDBJ whole genome shotgun (WGS) entry which is preliminary data.</text>
</comment>
<feature type="compositionally biased region" description="Pro residues" evidence="1">
    <location>
        <begin position="723"/>
        <end position="734"/>
    </location>
</feature>
<sequence>MSPAMSPVMSPVINDDEPLSPRWANERKLSAVFKRHYSEPLQQDEKPINAISVEASLSPPPSENQPLKCLWCSEHFETPENGVNSAHDALDKHLASAHPQITNLSSFDGVNDDVVDEAIEADDEVNDNESTPDPKNSIFPTATTTDVDELTPEADSRISETILETDATMATQSKLHGISRQQAHALTERRLASYWNIHDACKFSKDYDDEVANLEQMWYHIYHTQSKAANKNGANNIPPRPNPYLDSKTEKGEFLKITPVEDYMGSLRNFEAMSTDELHTVAANVAHALKAWQDEWIAIDELGKRANGRTTKKSANPRAPEAPEVFRDKKEAQLYGYKYDPTIHDPKKQDPKRDSLFRCQDPFTQGGFRPTAAQLRKMQVEAGKQNPNPDGFKPMHKFGQEFVPRFQDPPANPFDGGMSTNRKRKVPQSEVAALKQMSGNDSATPAIESDIEGRRLKRVTRSIAVKAIDSPQVKTAPPSPGPRGRGRGGRPARGRGGISRASYAIQNNAHITSPGTSVDFQPGDIIPKHLEASSTPSRANTMTPPFETPTPSQHLQAGGLGPAAIAPAPKPALAPATPGAPPAMAALPPNLVQPGEVVDTDELNRRKLLAKSKNPRRTQAMLDHWKRFNKEGRTRNPKRTKAQIEADRRAEAERKSTEPPRDVPKPRKRKSASNMSTNGPVSKQPRTNTSAVPTLSIHPAPIQPAVAPAQSTGPASSTMNLPSFPPSAAPPTPQSPQRIHLSQPSQPSASQPPLPGLSLPPVHSAFDRNMNHPSWNVPPSGYFPYSRGLGFPPPYQFPPRLPHHRHEPAPPPEPVHLKPTYPYEPPRMPPHTQNGPHIPQPQTERR</sequence>
<feature type="compositionally biased region" description="Polar residues" evidence="1">
    <location>
        <begin position="711"/>
        <end position="721"/>
    </location>
</feature>
<feature type="region of interest" description="Disordered" evidence="1">
    <location>
        <begin position="1"/>
        <end position="20"/>
    </location>
</feature>
<evidence type="ECO:0000313" key="3">
    <source>
        <dbReference type="Proteomes" id="UP001201262"/>
    </source>
</evidence>
<accession>A0AAD4KUU6</accession>
<protein>
    <submittedName>
        <fullName evidence="2">Uncharacterized protein</fullName>
    </submittedName>
</protein>
<dbReference type="EMBL" id="JAJTJA010000004">
    <property type="protein sequence ID" value="KAH8700405.1"/>
    <property type="molecule type" value="Genomic_DNA"/>
</dbReference>
<feature type="region of interest" description="Disordered" evidence="1">
    <location>
        <begin position="123"/>
        <end position="142"/>
    </location>
</feature>
<feature type="region of interest" description="Disordered" evidence="1">
    <location>
        <begin position="511"/>
        <end position="587"/>
    </location>
</feature>
<feature type="compositionally biased region" description="Low complexity" evidence="1">
    <location>
        <begin position="735"/>
        <end position="749"/>
    </location>
</feature>
<feature type="compositionally biased region" description="Low complexity" evidence="1">
    <location>
        <begin position="699"/>
        <end position="710"/>
    </location>
</feature>